<reference evidence="3" key="1">
    <citation type="submission" date="2025-08" db="UniProtKB">
        <authorList>
            <consortium name="RefSeq"/>
        </authorList>
    </citation>
    <scope>IDENTIFICATION</scope>
    <source>
        <tissue evidence="3">Young leaves</tissue>
    </source>
</reference>
<protein>
    <submittedName>
        <fullName evidence="3">Uncharacterized protein LOC111443300</fullName>
    </submittedName>
</protein>
<organism evidence="2 3">
    <name type="scientific">Cucurbita moschata</name>
    <name type="common">Winter crookneck squash</name>
    <name type="synonym">Cucurbita pepo var. moschata</name>
    <dbReference type="NCBI Taxonomy" id="3662"/>
    <lineage>
        <taxon>Eukaryota</taxon>
        <taxon>Viridiplantae</taxon>
        <taxon>Streptophyta</taxon>
        <taxon>Embryophyta</taxon>
        <taxon>Tracheophyta</taxon>
        <taxon>Spermatophyta</taxon>
        <taxon>Magnoliopsida</taxon>
        <taxon>eudicotyledons</taxon>
        <taxon>Gunneridae</taxon>
        <taxon>Pentapetalae</taxon>
        <taxon>rosids</taxon>
        <taxon>fabids</taxon>
        <taxon>Cucurbitales</taxon>
        <taxon>Cucurbitaceae</taxon>
        <taxon>Cucurbiteae</taxon>
        <taxon>Cucurbita</taxon>
    </lineage>
</organism>
<evidence type="ECO:0000313" key="2">
    <source>
        <dbReference type="Proteomes" id="UP000504609"/>
    </source>
</evidence>
<dbReference type="AlphaFoldDB" id="A0A6J1F8K5"/>
<feature type="compositionally biased region" description="Acidic residues" evidence="1">
    <location>
        <begin position="83"/>
        <end position="128"/>
    </location>
</feature>
<evidence type="ECO:0000313" key="3">
    <source>
        <dbReference type="RefSeq" id="XP_022936831.1"/>
    </source>
</evidence>
<accession>A0A6J1F8K5</accession>
<feature type="region of interest" description="Disordered" evidence="1">
    <location>
        <begin position="82"/>
        <end position="128"/>
    </location>
</feature>
<dbReference type="Proteomes" id="UP000504609">
    <property type="component" value="Unplaced"/>
</dbReference>
<evidence type="ECO:0000256" key="1">
    <source>
        <dbReference type="SAM" id="MobiDB-lite"/>
    </source>
</evidence>
<dbReference type="GeneID" id="111443300"/>
<sequence length="128" mass="14115">MASRSILKDVKAPIYFLLRNPASSVPLAQSIHNHLLPFPTQSASGFLRELGLSDRPLLPRHFNSSFDGGFRIEVRGKQQPVIEDIDEQSDSDSDFEGSDGWDGEGCEEFSGDDFSDDDDDAEPGDDKP</sequence>
<proteinExistence type="predicted"/>
<gene>
    <name evidence="3" type="primary">LOC111443300</name>
</gene>
<dbReference type="RefSeq" id="XP_022936831.1">
    <property type="nucleotide sequence ID" value="XM_023081063.1"/>
</dbReference>
<keyword evidence="2" id="KW-1185">Reference proteome</keyword>
<name>A0A6J1F8K5_CUCMO</name>
<dbReference type="KEGG" id="cmos:111443300"/>